<dbReference type="AlphaFoldDB" id="A0A917AWL1"/>
<comment type="caution">
    <text evidence="1">The sequence shown here is derived from an EMBL/GenBank/DDBJ whole genome shotgun (WGS) entry which is preliminary data.</text>
</comment>
<keyword evidence="2" id="KW-1185">Reference proteome</keyword>
<evidence type="ECO:0000313" key="2">
    <source>
        <dbReference type="Proteomes" id="UP000605259"/>
    </source>
</evidence>
<dbReference type="EMBL" id="BMFK01000006">
    <property type="protein sequence ID" value="GGE83557.1"/>
    <property type="molecule type" value="Genomic_DNA"/>
</dbReference>
<reference evidence="1" key="2">
    <citation type="submission" date="2020-09" db="EMBL/GenBank/DDBJ databases">
        <authorList>
            <person name="Sun Q."/>
            <person name="Zhou Y."/>
        </authorList>
    </citation>
    <scope>NUCLEOTIDE SEQUENCE</scope>
    <source>
        <strain evidence="1">CGMCC 1.12698</strain>
    </source>
</reference>
<reference evidence="1" key="1">
    <citation type="journal article" date="2014" name="Int. J. Syst. Evol. Microbiol.">
        <title>Complete genome sequence of Corynebacterium casei LMG S-19264T (=DSM 44701T), isolated from a smear-ripened cheese.</title>
        <authorList>
            <consortium name="US DOE Joint Genome Institute (JGI-PGF)"/>
            <person name="Walter F."/>
            <person name="Albersmeier A."/>
            <person name="Kalinowski J."/>
            <person name="Ruckert C."/>
        </authorList>
    </citation>
    <scope>NUCLEOTIDE SEQUENCE</scope>
    <source>
        <strain evidence="1">CGMCC 1.12698</strain>
    </source>
</reference>
<name>A0A917AWL1_9BACI</name>
<proteinExistence type="predicted"/>
<evidence type="ECO:0000313" key="1">
    <source>
        <dbReference type="EMBL" id="GGE83557.1"/>
    </source>
</evidence>
<dbReference type="RefSeq" id="WP_188389928.1">
    <property type="nucleotide sequence ID" value="NZ_BMFK01000006.1"/>
</dbReference>
<gene>
    <name evidence="1" type="ORF">GCM10007140_36340</name>
</gene>
<organism evidence="1 2">
    <name type="scientific">Priestia taiwanensis</name>
    <dbReference type="NCBI Taxonomy" id="1347902"/>
    <lineage>
        <taxon>Bacteria</taxon>
        <taxon>Bacillati</taxon>
        <taxon>Bacillota</taxon>
        <taxon>Bacilli</taxon>
        <taxon>Bacillales</taxon>
        <taxon>Bacillaceae</taxon>
        <taxon>Priestia</taxon>
    </lineage>
</organism>
<sequence length="246" mass="27962">MDIALTCITHDPSARLLPFIREVKDKLLKLRYTKYITVSDQTSEKIIEELKMCGFEINIVPKAGCAAARRAAVRFMQGRMHKYYHYCDFDRFLTWLHDDIAGLEKVEAGLKGNDYLIIGRTDYAFGTHPASWRQTEEITNKIFSLQFGQEVDITAGSCAFSKEAIPYLVEHSKDSMTDAEWPMIIHRIAKLPVGYVAIDGLKYEEELNRSKEDEDSVESWMGRVSLLYVISESAMGTGKKSKEGNA</sequence>
<accession>A0A917AWL1</accession>
<protein>
    <submittedName>
        <fullName evidence="1">Uncharacterized protein</fullName>
    </submittedName>
</protein>
<dbReference type="Proteomes" id="UP000605259">
    <property type="component" value="Unassembled WGS sequence"/>
</dbReference>